<dbReference type="Pfam" id="PF24366">
    <property type="entry name" value="DUF7522"/>
    <property type="match status" value="1"/>
</dbReference>
<gene>
    <name evidence="1" type="ORF">ACFPJ5_11975</name>
</gene>
<dbReference type="EMBL" id="JBHSKX010000002">
    <property type="protein sequence ID" value="MFC5367654.1"/>
    <property type="molecule type" value="Genomic_DNA"/>
</dbReference>
<evidence type="ECO:0008006" key="3">
    <source>
        <dbReference type="Google" id="ProtNLM"/>
    </source>
</evidence>
<proteinExistence type="predicted"/>
<accession>A0ABD5RCA0</accession>
<organism evidence="1 2">
    <name type="scientific">Salinirubrum litoreum</name>
    <dbReference type="NCBI Taxonomy" id="1126234"/>
    <lineage>
        <taxon>Archaea</taxon>
        <taxon>Methanobacteriati</taxon>
        <taxon>Methanobacteriota</taxon>
        <taxon>Stenosarchaea group</taxon>
        <taxon>Halobacteria</taxon>
        <taxon>Halobacteriales</taxon>
        <taxon>Haloferacaceae</taxon>
        <taxon>Salinirubrum</taxon>
    </lineage>
</organism>
<keyword evidence="2" id="KW-1185">Reference proteome</keyword>
<sequence>MVENTSQLVDFDADAGLTAAREVAGDAVHAVIEYTPDAFSILYASPETLDTYGGREAMLDHFDEVHSYVHIDFTERDLFSEELLPHAGEVRSIVTRQDRLTLVRLFHADAGLVISLDPDEPIVPVLDAVESAI</sequence>
<dbReference type="Proteomes" id="UP001596201">
    <property type="component" value="Unassembled WGS sequence"/>
</dbReference>
<evidence type="ECO:0000313" key="1">
    <source>
        <dbReference type="EMBL" id="MFC5367654.1"/>
    </source>
</evidence>
<dbReference type="RefSeq" id="WP_227229900.1">
    <property type="nucleotide sequence ID" value="NZ_JAJCVJ010000002.1"/>
</dbReference>
<name>A0ABD5RCA0_9EURY</name>
<protein>
    <recommendedName>
        <fullName evidence="3">SnoaL-like domain-containing protein</fullName>
    </recommendedName>
</protein>
<dbReference type="AlphaFoldDB" id="A0ABD5RCA0"/>
<evidence type="ECO:0000313" key="2">
    <source>
        <dbReference type="Proteomes" id="UP001596201"/>
    </source>
</evidence>
<comment type="caution">
    <text evidence="1">The sequence shown here is derived from an EMBL/GenBank/DDBJ whole genome shotgun (WGS) entry which is preliminary data.</text>
</comment>
<dbReference type="InterPro" id="IPR055944">
    <property type="entry name" value="DUF7522"/>
</dbReference>
<reference evidence="1 2" key="1">
    <citation type="journal article" date="2019" name="Int. J. Syst. Evol. Microbiol.">
        <title>The Global Catalogue of Microorganisms (GCM) 10K type strain sequencing project: providing services to taxonomists for standard genome sequencing and annotation.</title>
        <authorList>
            <consortium name="The Broad Institute Genomics Platform"/>
            <consortium name="The Broad Institute Genome Sequencing Center for Infectious Disease"/>
            <person name="Wu L."/>
            <person name="Ma J."/>
        </authorList>
    </citation>
    <scope>NUCLEOTIDE SEQUENCE [LARGE SCALE GENOMIC DNA]</scope>
    <source>
        <strain evidence="1 2">CGMCC 1.12237</strain>
    </source>
</reference>